<dbReference type="SUPFAM" id="SSF52242">
    <property type="entry name" value="Cobalamin (vitamin B12)-binding domain"/>
    <property type="match status" value="1"/>
</dbReference>
<dbReference type="GO" id="GO:0031419">
    <property type="term" value="F:cobalamin binding"/>
    <property type="evidence" value="ECO:0007669"/>
    <property type="project" value="InterPro"/>
</dbReference>
<feature type="domain" description="B12-binding" evidence="4">
    <location>
        <begin position="92"/>
        <end position="222"/>
    </location>
</feature>
<dbReference type="Proteomes" id="UP000798488">
    <property type="component" value="Unassembled WGS sequence"/>
</dbReference>
<dbReference type="GO" id="GO:0008705">
    <property type="term" value="F:methionine synthase activity"/>
    <property type="evidence" value="ECO:0007669"/>
    <property type="project" value="UniProtKB-EC"/>
</dbReference>
<dbReference type="InterPro" id="IPR036594">
    <property type="entry name" value="Meth_synthase_dom"/>
</dbReference>
<gene>
    <name evidence="6" type="primary">metH_1</name>
    <name evidence="6" type="ORF">SPSYN_00420</name>
</gene>
<evidence type="ECO:0000313" key="6">
    <source>
        <dbReference type="EMBL" id="KAF1086701.1"/>
    </source>
</evidence>
<dbReference type="SMART" id="SM01018">
    <property type="entry name" value="B12-binding_2"/>
    <property type="match status" value="1"/>
</dbReference>
<proteinExistence type="inferred from homology"/>
<sequence length="222" mass="24221">MKSKEELLKELSDCVVEMKDNLVGGVAKEYIEAGYPALDGITEGLVDGMQRTADLYEQEEYFIPELLICSDAMYNGLDVLRPHLEKTESREKHKVVIGVVEGDTHDIGKNLVRIMLEAAGYEMHDLGRDVALRSFVDKAKEIKADVIAMSTLMSTTMPGMSQVIEMLIAEGLRDKVKVIVGGAPISPTFAQKIGADGYSATAVEAVKLVNRLMGVESEKIGA</sequence>
<keyword evidence="7" id="KW-1185">Reference proteome</keyword>
<dbReference type="Pfam" id="PF02310">
    <property type="entry name" value="B12-binding"/>
    <property type="match status" value="1"/>
</dbReference>
<evidence type="ECO:0000256" key="3">
    <source>
        <dbReference type="ARBA" id="ARBA00023285"/>
    </source>
</evidence>
<keyword evidence="6" id="KW-0808">Transferase</keyword>
<keyword evidence="3" id="KW-0170">Cobalt</keyword>
<accession>A0A9D2WTK1</accession>
<dbReference type="PANTHER" id="PTHR45833:SF1">
    <property type="entry name" value="METHIONINE SYNTHASE"/>
    <property type="match status" value="1"/>
</dbReference>
<name>A0A9D2WTK1_9FIRM</name>
<dbReference type="Gene3D" id="3.40.50.280">
    <property type="entry name" value="Cobalamin-binding domain"/>
    <property type="match status" value="1"/>
</dbReference>
<comment type="caution">
    <text evidence="6">The sequence shown here is derived from an EMBL/GenBank/DDBJ whole genome shotgun (WGS) entry which is preliminary data.</text>
</comment>
<dbReference type="PROSITE" id="PS51337">
    <property type="entry name" value="B12_BINDING_NTER"/>
    <property type="match status" value="1"/>
</dbReference>
<organism evidence="6 7">
    <name type="scientific">Sporotomaculum syntrophicum</name>
    <dbReference type="NCBI Taxonomy" id="182264"/>
    <lineage>
        <taxon>Bacteria</taxon>
        <taxon>Bacillati</taxon>
        <taxon>Bacillota</taxon>
        <taxon>Clostridia</taxon>
        <taxon>Eubacteriales</taxon>
        <taxon>Desulfallaceae</taxon>
        <taxon>Sporotomaculum</taxon>
    </lineage>
</organism>
<dbReference type="InterPro" id="IPR003759">
    <property type="entry name" value="Cbl-bd_cap"/>
</dbReference>
<feature type="domain" description="B12-binding N-terminal" evidence="5">
    <location>
        <begin position="1"/>
        <end position="92"/>
    </location>
</feature>
<dbReference type="InterPro" id="IPR006158">
    <property type="entry name" value="Cobalamin-bd"/>
</dbReference>
<dbReference type="OrthoDB" id="9783599at2"/>
<dbReference type="Gene3D" id="1.10.1240.10">
    <property type="entry name" value="Methionine synthase domain"/>
    <property type="match status" value="1"/>
</dbReference>
<dbReference type="GO" id="GO:0046872">
    <property type="term" value="F:metal ion binding"/>
    <property type="evidence" value="ECO:0007669"/>
    <property type="project" value="UniProtKB-KW"/>
</dbReference>
<keyword evidence="6" id="KW-0489">Methyltransferase</keyword>
<evidence type="ECO:0000256" key="1">
    <source>
        <dbReference type="ARBA" id="ARBA00010854"/>
    </source>
</evidence>
<reference evidence="6" key="1">
    <citation type="submission" date="2016-02" db="EMBL/GenBank/DDBJ databases">
        <title>Draft Genome Sequence of Sporotomaculum syntrophicum Strain FB, a Syntrophic Benzoate Degrader.</title>
        <authorList>
            <person name="Nobu M.K."/>
            <person name="Narihiro T."/>
            <person name="Qiu Y.-L."/>
            <person name="Ohashi A."/>
            <person name="Liu W.-T."/>
            <person name="Yuji S."/>
        </authorList>
    </citation>
    <scope>NUCLEOTIDE SEQUENCE</scope>
    <source>
        <strain evidence="6">FB</strain>
    </source>
</reference>
<dbReference type="FunFam" id="3.40.50.280:FF:000003">
    <property type="entry name" value="Dimethylamine methyltransferase corrinoid protein"/>
    <property type="match status" value="1"/>
</dbReference>
<dbReference type="SUPFAM" id="SSF47644">
    <property type="entry name" value="Methionine synthase domain"/>
    <property type="match status" value="1"/>
</dbReference>
<comment type="similarity">
    <text evidence="1">Belongs to the methylamine corrinoid protein family.</text>
</comment>
<keyword evidence="2" id="KW-0479">Metal-binding</keyword>
<dbReference type="GO" id="GO:0046653">
    <property type="term" value="P:tetrahydrofolate metabolic process"/>
    <property type="evidence" value="ECO:0007669"/>
    <property type="project" value="TreeGrafter"/>
</dbReference>
<dbReference type="GO" id="GO:0050667">
    <property type="term" value="P:homocysteine metabolic process"/>
    <property type="evidence" value="ECO:0007669"/>
    <property type="project" value="TreeGrafter"/>
</dbReference>
<dbReference type="RefSeq" id="WP_161820834.1">
    <property type="nucleotide sequence ID" value="NZ_LSRS01000001.1"/>
</dbReference>
<protein>
    <submittedName>
        <fullName evidence="6">Methionine synthase</fullName>
        <ecNumber evidence="6">2.1.1.13</ecNumber>
    </submittedName>
</protein>
<evidence type="ECO:0000259" key="4">
    <source>
        <dbReference type="PROSITE" id="PS51332"/>
    </source>
</evidence>
<dbReference type="EC" id="2.1.1.13" evidence="6"/>
<dbReference type="AlphaFoldDB" id="A0A9D2WTK1"/>
<dbReference type="PANTHER" id="PTHR45833">
    <property type="entry name" value="METHIONINE SYNTHASE"/>
    <property type="match status" value="1"/>
</dbReference>
<evidence type="ECO:0000256" key="2">
    <source>
        <dbReference type="ARBA" id="ARBA00022723"/>
    </source>
</evidence>
<dbReference type="EMBL" id="LSRS01000001">
    <property type="protein sequence ID" value="KAF1086701.1"/>
    <property type="molecule type" value="Genomic_DNA"/>
</dbReference>
<dbReference type="GO" id="GO:0005829">
    <property type="term" value="C:cytosol"/>
    <property type="evidence" value="ECO:0007669"/>
    <property type="project" value="TreeGrafter"/>
</dbReference>
<evidence type="ECO:0000313" key="7">
    <source>
        <dbReference type="Proteomes" id="UP000798488"/>
    </source>
</evidence>
<dbReference type="InterPro" id="IPR050554">
    <property type="entry name" value="Met_Synthase/Corrinoid"/>
</dbReference>
<dbReference type="InterPro" id="IPR036724">
    <property type="entry name" value="Cobalamin-bd_sf"/>
</dbReference>
<evidence type="ECO:0000259" key="5">
    <source>
        <dbReference type="PROSITE" id="PS51337"/>
    </source>
</evidence>
<dbReference type="Pfam" id="PF02607">
    <property type="entry name" value="B12-binding_2"/>
    <property type="match status" value="1"/>
</dbReference>
<dbReference type="CDD" id="cd02070">
    <property type="entry name" value="corrinoid_protein_B12-BD"/>
    <property type="match status" value="1"/>
</dbReference>
<dbReference type="PROSITE" id="PS51332">
    <property type="entry name" value="B12_BINDING"/>
    <property type="match status" value="1"/>
</dbReference>
<dbReference type="GO" id="GO:0032259">
    <property type="term" value="P:methylation"/>
    <property type="evidence" value="ECO:0007669"/>
    <property type="project" value="UniProtKB-KW"/>
</dbReference>